<reference evidence="2" key="1">
    <citation type="submission" date="2019-12" db="EMBL/GenBank/DDBJ databases">
        <authorList>
            <person name="Cremers G."/>
        </authorList>
    </citation>
    <scope>NUCLEOTIDE SEQUENCE</scope>
    <source>
        <strain evidence="2">Vvax</strain>
    </source>
</reference>
<dbReference type="Gene3D" id="3.40.190.170">
    <property type="entry name" value="Bacterial extracellular solute-binding protein, family 7"/>
    <property type="match status" value="1"/>
</dbReference>
<proteinExistence type="predicted"/>
<dbReference type="GO" id="GO:0055085">
    <property type="term" value="P:transmembrane transport"/>
    <property type="evidence" value="ECO:0007669"/>
    <property type="project" value="InterPro"/>
</dbReference>
<dbReference type="Pfam" id="PF03480">
    <property type="entry name" value="DctP"/>
    <property type="match status" value="1"/>
</dbReference>
<dbReference type="EMBL" id="LR743508">
    <property type="protein sequence ID" value="CAA2109150.1"/>
    <property type="molecule type" value="Genomic_DNA"/>
</dbReference>
<dbReference type="InterPro" id="IPR018389">
    <property type="entry name" value="DctP_fam"/>
</dbReference>
<dbReference type="NCBIfam" id="NF037995">
    <property type="entry name" value="TRAP_S1"/>
    <property type="match status" value="1"/>
</dbReference>
<keyword evidence="1" id="KW-0732">Signal</keyword>
<evidence type="ECO:0000313" key="2">
    <source>
        <dbReference type="EMBL" id="CAA2109150.1"/>
    </source>
</evidence>
<dbReference type="InterPro" id="IPR038404">
    <property type="entry name" value="TRAP_DctP_sf"/>
</dbReference>
<accession>A0A679JS61</accession>
<organism evidence="2">
    <name type="scientific">Variovorax paradoxus</name>
    <dbReference type="NCBI Taxonomy" id="34073"/>
    <lineage>
        <taxon>Bacteria</taxon>
        <taxon>Pseudomonadati</taxon>
        <taxon>Pseudomonadota</taxon>
        <taxon>Betaproteobacteria</taxon>
        <taxon>Burkholderiales</taxon>
        <taxon>Comamonadaceae</taxon>
        <taxon>Variovorax</taxon>
    </lineage>
</organism>
<protein>
    <recommendedName>
        <fullName evidence="3">ABC transporter substrate-binding protein</fullName>
    </recommendedName>
</protein>
<evidence type="ECO:0008006" key="3">
    <source>
        <dbReference type="Google" id="ProtNLM"/>
    </source>
</evidence>
<name>A0A679JS61_VARPD</name>
<gene>
    <name evidence="2" type="ORF">VVAX_05421</name>
</gene>
<dbReference type="PANTHER" id="PTHR33376:SF4">
    <property type="entry name" value="SIALIC ACID-BINDING PERIPLASMIC PROTEIN SIAP"/>
    <property type="match status" value="1"/>
</dbReference>
<evidence type="ECO:0000256" key="1">
    <source>
        <dbReference type="ARBA" id="ARBA00022729"/>
    </source>
</evidence>
<dbReference type="PANTHER" id="PTHR33376">
    <property type="match status" value="1"/>
</dbReference>
<dbReference type="AlphaFoldDB" id="A0A679JS61"/>
<dbReference type="CDD" id="cd13602">
    <property type="entry name" value="PBP2_TRAP_BpDctp6_7"/>
    <property type="match status" value="1"/>
</dbReference>
<sequence length="365" mass="39723">MMKNPKFSAPRRCSNGDSNVAYLVGLLMFFASLCHAQTAPEQRLRIVGGLGGVTQYTRHEEQFWTRDLSTLSGGRYTASIVPFDRAGVPGQEMLNLMQLGVVPFGTALMSQMSLQFPELGAADMAGLSPDIATLRRVVAAFRPYLTETLRERYGVELLAVYIYPAQEVFCNKPVRQLSDLAGRRTRVSSATQADFVSALGGTPVYTEFAQIMANMKSGNTECAITGTMSGHTLGLHEVTTAIYAMPLNWGVAVFAANRESLNALPADLQGLLRKELPRLEAAVWAQSEYETEEGIACNTGAPGCSKPIKGRMVAVRPSPQDQVRRREIFATRVLPGWVQRCGAVCATVWNQTLGPVVGLRAQTAQ</sequence>